<accession>D7CX92</accession>
<dbReference type="PANTHER" id="PTHR45586">
    <property type="entry name" value="TPR REPEAT-CONTAINING PROTEIN PA4667"/>
    <property type="match status" value="1"/>
</dbReference>
<dbReference type="Pfam" id="PF13432">
    <property type="entry name" value="TPR_16"/>
    <property type="match status" value="2"/>
</dbReference>
<dbReference type="HOGENOM" id="CLU_684617_0_0_0"/>
<reference evidence="5 6" key="2">
    <citation type="journal article" date="2011" name="Stand. Genomic Sci.">
        <title>Complete genome sequence of Truepera radiovictrix type strain (RQ-24).</title>
        <authorList>
            <person name="Ivanova N."/>
            <person name="Rohde C."/>
            <person name="Munk C."/>
            <person name="Nolan M."/>
            <person name="Lucas S."/>
            <person name="Del Rio T.G."/>
            <person name="Tice H."/>
            <person name="Deshpande S."/>
            <person name="Cheng J.F."/>
            <person name="Tapia R."/>
            <person name="Han C."/>
            <person name="Goodwin L."/>
            <person name="Pitluck S."/>
            <person name="Liolios K."/>
            <person name="Mavromatis K."/>
            <person name="Mikhailova N."/>
            <person name="Pati A."/>
            <person name="Chen A."/>
            <person name="Palaniappan K."/>
            <person name="Land M."/>
            <person name="Hauser L."/>
            <person name="Chang Y.J."/>
            <person name="Jeffries C.D."/>
            <person name="Brambilla E."/>
            <person name="Rohde M."/>
            <person name="Goker M."/>
            <person name="Tindall B.J."/>
            <person name="Woyke T."/>
            <person name="Bristow J."/>
            <person name="Eisen J.A."/>
            <person name="Markowitz V."/>
            <person name="Hugenholtz P."/>
            <person name="Kyrpides N.C."/>
            <person name="Klenk H.P."/>
            <person name="Lapidus A."/>
        </authorList>
    </citation>
    <scope>NUCLEOTIDE SEQUENCE [LARGE SCALE GENOMIC DNA]</scope>
    <source>
        <strain evidence="6">DSM 17093 / CIP 108686 / LMG 22925 / RQ-24</strain>
    </source>
</reference>
<keyword evidence="6" id="KW-1185">Reference proteome</keyword>
<dbReference type="Proteomes" id="UP000000379">
    <property type="component" value="Chromosome"/>
</dbReference>
<dbReference type="Gene3D" id="1.25.40.10">
    <property type="entry name" value="Tetratricopeptide repeat domain"/>
    <property type="match status" value="4"/>
</dbReference>
<evidence type="ECO:0000256" key="3">
    <source>
        <dbReference type="PROSITE-ProRule" id="PRU00339"/>
    </source>
</evidence>
<dbReference type="Pfam" id="PF13174">
    <property type="entry name" value="TPR_6"/>
    <property type="match status" value="1"/>
</dbReference>
<dbReference type="SMART" id="SM00028">
    <property type="entry name" value="TPR"/>
    <property type="match status" value="6"/>
</dbReference>
<organism evidence="5 6">
    <name type="scientific">Truepera radiovictrix (strain DSM 17093 / CIP 108686 / LMG 22925 / RQ-24)</name>
    <dbReference type="NCBI Taxonomy" id="649638"/>
    <lineage>
        <taxon>Bacteria</taxon>
        <taxon>Thermotogati</taxon>
        <taxon>Deinococcota</taxon>
        <taxon>Deinococci</taxon>
        <taxon>Trueperales</taxon>
        <taxon>Trueperaceae</taxon>
        <taxon>Truepera</taxon>
    </lineage>
</organism>
<evidence type="ECO:0000256" key="2">
    <source>
        <dbReference type="ARBA" id="ARBA00022803"/>
    </source>
</evidence>
<dbReference type="Pfam" id="PF14559">
    <property type="entry name" value="TPR_19"/>
    <property type="match status" value="1"/>
</dbReference>
<dbReference type="RefSeq" id="WP_013176596.1">
    <property type="nucleotide sequence ID" value="NC_014221.1"/>
</dbReference>
<gene>
    <name evidence="5" type="ordered locus">Trad_0073</name>
</gene>
<dbReference type="STRING" id="649638.Trad_0073"/>
<dbReference type="AlphaFoldDB" id="D7CX92"/>
<reference evidence="6" key="1">
    <citation type="submission" date="2010-05" db="EMBL/GenBank/DDBJ databases">
        <title>The complete genome of Truepera radiovictris DSM 17093.</title>
        <authorList>
            <consortium name="US DOE Joint Genome Institute (JGI-PGF)"/>
            <person name="Lucas S."/>
            <person name="Copeland A."/>
            <person name="Lapidus A."/>
            <person name="Glavina del Rio T."/>
            <person name="Dalin E."/>
            <person name="Tice H."/>
            <person name="Bruce D."/>
            <person name="Goodwin L."/>
            <person name="Pitluck S."/>
            <person name="Kyrpides N."/>
            <person name="Mavromatis K."/>
            <person name="Ovchinnikova G."/>
            <person name="Munk A.C."/>
            <person name="Detter J.C."/>
            <person name="Han C."/>
            <person name="Tapia R."/>
            <person name="Land M."/>
            <person name="Hauser L."/>
            <person name="Markowitz V."/>
            <person name="Cheng J.-F."/>
            <person name="Hugenholtz P."/>
            <person name="Woyke T."/>
            <person name="Wu D."/>
            <person name="Tindall B."/>
            <person name="Pomrenke H.G."/>
            <person name="Brambilla E."/>
            <person name="Klenk H.-P."/>
            <person name="Eisen J.A."/>
        </authorList>
    </citation>
    <scope>NUCLEOTIDE SEQUENCE [LARGE SCALE GENOMIC DNA]</scope>
    <source>
        <strain evidence="6">DSM 17093 / CIP 108686 / LMG 22925 / RQ-24</strain>
    </source>
</reference>
<keyword evidence="4" id="KW-0732">Signal</keyword>
<keyword evidence="2 3" id="KW-0802">TPR repeat</keyword>
<dbReference type="SUPFAM" id="SSF48452">
    <property type="entry name" value="TPR-like"/>
    <property type="match status" value="2"/>
</dbReference>
<sequence>MGNAKRVRSGVVALALALAPVGWGQEVSAAAQALAAAQRAVAEARATYQGAPTFDRPLWREAVRQGEAARALEPHNPEVLRFLAETYSTLSWDVRAWDAWEALLQAGGELSADDLAQMFAAGRELGYARYTAGELAAAETVFSRMVQLDPENVDALTWLGRIALERGDSVAARAHWARVLELRPNDPTARYYLGRSEQQLAFGAEASGAFHEGLAAYDGGDLEGALAAFTRAAEANADFEEAFVWAARTALEAGQPEVAQRYAEALLARDPEHERAGFFMQQIALQRTWGAEAGSAFLEGQGLYSQGRVAEAAERFAAASDANTQFLEAATWAARSYQETGQAARAATYWERVVALSPDDARARFFLEEARAQSGVAPAAVSAFNRGLRAYADADLAAAEAAFAEATREDPAYAEAWGWLGRLAFEGGRYAEAAAAYAQASALEPADETYAFFAAEARRLAER</sequence>
<dbReference type="eggNOG" id="COG3063">
    <property type="taxonomic scope" value="Bacteria"/>
</dbReference>
<protein>
    <submittedName>
        <fullName evidence="5">Tetratricopeptide TPR_2 repeat protein</fullName>
    </submittedName>
</protein>
<evidence type="ECO:0000256" key="1">
    <source>
        <dbReference type="ARBA" id="ARBA00022737"/>
    </source>
</evidence>
<feature type="repeat" description="TPR" evidence="3">
    <location>
        <begin position="153"/>
        <end position="186"/>
    </location>
</feature>
<name>D7CX92_TRURR</name>
<feature type="signal peptide" evidence="4">
    <location>
        <begin position="1"/>
        <end position="24"/>
    </location>
</feature>
<dbReference type="EMBL" id="CP002049">
    <property type="protein sequence ID" value="ADI13216.1"/>
    <property type="molecule type" value="Genomic_DNA"/>
</dbReference>
<dbReference type="PANTHER" id="PTHR45586:SF14">
    <property type="entry name" value="TETRATRICOPEPTIDE TPR_2 REPEAT PROTEIN"/>
    <property type="match status" value="1"/>
</dbReference>
<feature type="repeat" description="TPR" evidence="3">
    <location>
        <begin position="119"/>
        <end position="152"/>
    </location>
</feature>
<feature type="repeat" description="TPR" evidence="3">
    <location>
        <begin position="414"/>
        <end position="447"/>
    </location>
</feature>
<evidence type="ECO:0000256" key="4">
    <source>
        <dbReference type="SAM" id="SignalP"/>
    </source>
</evidence>
<evidence type="ECO:0000313" key="5">
    <source>
        <dbReference type="EMBL" id="ADI13216.1"/>
    </source>
</evidence>
<dbReference type="KEGG" id="tra:Trad_0073"/>
<keyword evidence="1" id="KW-0677">Repeat</keyword>
<dbReference type="InterPro" id="IPR051012">
    <property type="entry name" value="CellSynth/LPSAsmb/PSIAsmb"/>
</dbReference>
<proteinExistence type="predicted"/>
<dbReference type="PROSITE" id="PS50005">
    <property type="entry name" value="TPR"/>
    <property type="match status" value="3"/>
</dbReference>
<evidence type="ECO:0000313" key="6">
    <source>
        <dbReference type="Proteomes" id="UP000000379"/>
    </source>
</evidence>
<dbReference type="OrthoDB" id="34016at2"/>
<dbReference type="InterPro" id="IPR019734">
    <property type="entry name" value="TPR_rpt"/>
</dbReference>
<feature type="chain" id="PRO_5003094370" evidence="4">
    <location>
        <begin position="25"/>
        <end position="463"/>
    </location>
</feature>
<dbReference type="InterPro" id="IPR011990">
    <property type="entry name" value="TPR-like_helical_dom_sf"/>
</dbReference>